<dbReference type="OrthoDB" id="94765at2157"/>
<proteinExistence type="predicted"/>
<dbReference type="EMBL" id="CP006670">
    <property type="protein sequence ID" value="EHR79811.1"/>
    <property type="molecule type" value="Genomic_DNA"/>
</dbReference>
<dbReference type="PaxDb" id="523849-OCC_02049"/>
<evidence type="ECO:0000313" key="2">
    <source>
        <dbReference type="Proteomes" id="UP000015502"/>
    </source>
</evidence>
<dbReference type="GeneID" id="16550611"/>
<organism evidence="1 2">
    <name type="scientific">Thermococcus litoralis (strain ATCC 51850 / DSM 5473 / JCM 8560 / NS-C)</name>
    <dbReference type="NCBI Taxonomy" id="523849"/>
    <lineage>
        <taxon>Archaea</taxon>
        <taxon>Methanobacteriati</taxon>
        <taxon>Methanobacteriota</taxon>
        <taxon>Thermococci</taxon>
        <taxon>Thermococcales</taxon>
        <taxon>Thermococcaceae</taxon>
        <taxon>Thermococcus</taxon>
    </lineage>
</organism>
<protein>
    <submittedName>
        <fullName evidence="1">Uncharacterized protein</fullName>
    </submittedName>
</protein>
<keyword evidence="2" id="KW-1185">Reference proteome</keyword>
<dbReference type="AlphaFoldDB" id="H3ZJP8"/>
<reference evidence="1 2" key="1">
    <citation type="journal article" date="2012" name="J. Bacteriol.">
        <title>Genome sequence of the model hyperthermophilic archaeon Thermococcus litoralis NS-C.</title>
        <authorList>
            <person name="Gardner A.F."/>
            <person name="Kumar S."/>
            <person name="Perler F.B."/>
        </authorList>
    </citation>
    <scope>NUCLEOTIDE SEQUENCE [LARGE SCALE GENOMIC DNA]</scope>
    <source>
        <strain evidence="2">ATCC 51850 / DSM 5473 / JCM 8560 / NS-C</strain>
    </source>
</reference>
<dbReference type="KEGG" id="tlt:OCC_02049"/>
<gene>
    <name evidence="1" type="ORF">OCC_02049</name>
</gene>
<dbReference type="HOGENOM" id="CLU_1514689_0_0_2"/>
<dbReference type="Proteomes" id="UP000015502">
    <property type="component" value="Chromosome"/>
</dbReference>
<name>H3ZJP8_THELN</name>
<dbReference type="RefSeq" id="WP_004066225.1">
    <property type="nucleotide sequence ID" value="NC_022084.1"/>
</dbReference>
<evidence type="ECO:0000313" key="1">
    <source>
        <dbReference type="EMBL" id="EHR79811.1"/>
    </source>
</evidence>
<accession>H3ZJP8</accession>
<sequence length="177" mass="20253">MRKVVVFGILALLLAMYAQVITAVPNEINPKARIYVGWEEYYLGDSPVNESTWMVVKWSKDWNFPFGWGSPEGAWIAVHFTWYTNDLDVGFFGHEEGPLVYWGDPDTIPDAKYRVEEYSKVMILDNPEKYIEKGAFPANNLGFPFPDDAYVVQWTVEVYNATTGELLFEFTLVPSSS</sequence>